<reference evidence="3" key="1">
    <citation type="submission" date="2022-10" db="EMBL/GenBank/DDBJ databases">
        <title>The complete genomes of actinobacterial strains from the NBC collection.</title>
        <authorList>
            <person name="Joergensen T.S."/>
            <person name="Alvarez Arevalo M."/>
            <person name="Sterndorff E.B."/>
            <person name="Faurdal D."/>
            <person name="Vuksanovic O."/>
            <person name="Mourched A.-S."/>
            <person name="Charusanti P."/>
            <person name="Shaw S."/>
            <person name="Blin K."/>
            <person name="Weber T."/>
        </authorList>
    </citation>
    <scope>NUCLEOTIDE SEQUENCE</scope>
    <source>
        <strain evidence="3">NBC_00256</strain>
    </source>
</reference>
<dbReference type="Proteomes" id="UP001432190">
    <property type="component" value="Chromosome"/>
</dbReference>
<keyword evidence="2" id="KW-1133">Transmembrane helix</keyword>
<feature type="region of interest" description="Disordered" evidence="1">
    <location>
        <begin position="398"/>
        <end position="418"/>
    </location>
</feature>
<evidence type="ECO:0000256" key="1">
    <source>
        <dbReference type="SAM" id="MobiDB-lite"/>
    </source>
</evidence>
<proteinExistence type="predicted"/>
<dbReference type="SUPFAM" id="SSF69304">
    <property type="entry name" value="Tricorn protease N-terminal domain"/>
    <property type="match status" value="1"/>
</dbReference>
<feature type="transmembrane region" description="Helical" evidence="2">
    <location>
        <begin position="62"/>
        <end position="84"/>
    </location>
</feature>
<keyword evidence="2" id="KW-0472">Membrane</keyword>
<keyword evidence="2" id="KW-0812">Transmembrane</keyword>
<evidence type="ECO:0000313" key="3">
    <source>
        <dbReference type="EMBL" id="WUP48117.1"/>
    </source>
</evidence>
<evidence type="ECO:0000256" key="2">
    <source>
        <dbReference type="SAM" id="Phobius"/>
    </source>
</evidence>
<accession>A0ABZ1S3W1</accession>
<evidence type="ECO:0000313" key="4">
    <source>
        <dbReference type="Proteomes" id="UP001432190"/>
    </source>
</evidence>
<gene>
    <name evidence="3" type="ORF">OG994_21165</name>
</gene>
<organism evidence="3 4">
    <name type="scientific">Micromonospora globbae</name>
    <dbReference type="NCBI Taxonomy" id="1894969"/>
    <lineage>
        <taxon>Bacteria</taxon>
        <taxon>Bacillati</taxon>
        <taxon>Actinomycetota</taxon>
        <taxon>Actinomycetes</taxon>
        <taxon>Micromonosporales</taxon>
        <taxon>Micromonosporaceae</taxon>
        <taxon>Micromonospora</taxon>
    </lineage>
</organism>
<feature type="region of interest" description="Disordered" evidence="1">
    <location>
        <begin position="82"/>
        <end position="116"/>
    </location>
</feature>
<dbReference type="RefSeq" id="WP_240032828.1">
    <property type="nucleotide sequence ID" value="NZ_CP108084.1"/>
</dbReference>
<protein>
    <recommendedName>
        <fullName evidence="5">WD40 repeat domain-containing protein</fullName>
    </recommendedName>
</protein>
<name>A0ABZ1S3W1_9ACTN</name>
<sequence>MTMAGHDNRNGAPARPFDVTQDELERAVRETFAQRAAVPRPLTADPAGVAIRRARRIQRQRTLAGLALAAVATVGVSTGVAQLGDGSRTQQRPTVVLGDPSNLARPEPLPSGTGPAVGPSVAGTDLLVGNTIIASNGRRVTLAALGPAERVQRLPEDDGWLVTGVPTAAGRTLWAVSPDGAAQVLLAGADVITVAADGRQVAWRDNEEIVAAGLVSRELIAPVRTPAPATAAPVGFVGNAVLVRLDRDRPGHVLWHPAAGPVSAGPDRRTLAVYGALPDGRLVGQVTGSGRAGCLALLDPSNGFAPTDSACGAAVSGDGLGAISPDGRWLVVNGRADGSDAALLVDLSRFGATVPVHPAGPPLTGAVAWSSADEAAYVDGSGQLVRLRVERVVAGERATPEPVPGTDGSNRPVVVVRS</sequence>
<keyword evidence="4" id="KW-1185">Reference proteome</keyword>
<dbReference type="EMBL" id="CP108084">
    <property type="protein sequence ID" value="WUP48117.1"/>
    <property type="molecule type" value="Genomic_DNA"/>
</dbReference>
<evidence type="ECO:0008006" key="5">
    <source>
        <dbReference type="Google" id="ProtNLM"/>
    </source>
</evidence>